<reference evidence="15" key="1">
    <citation type="journal article" date="2021" name="Nat. Commun.">
        <title>Genetic determinants of endophytism in the Arabidopsis root mycobiome.</title>
        <authorList>
            <person name="Mesny F."/>
            <person name="Miyauchi S."/>
            <person name="Thiergart T."/>
            <person name="Pickel B."/>
            <person name="Atanasova L."/>
            <person name="Karlsson M."/>
            <person name="Huettel B."/>
            <person name="Barry K.W."/>
            <person name="Haridas S."/>
            <person name="Chen C."/>
            <person name="Bauer D."/>
            <person name="Andreopoulos W."/>
            <person name="Pangilinan J."/>
            <person name="LaButti K."/>
            <person name="Riley R."/>
            <person name="Lipzen A."/>
            <person name="Clum A."/>
            <person name="Drula E."/>
            <person name="Henrissat B."/>
            <person name="Kohler A."/>
            <person name="Grigoriev I.V."/>
            <person name="Martin F.M."/>
            <person name="Hacquard S."/>
        </authorList>
    </citation>
    <scope>NUCLEOTIDE SEQUENCE</scope>
    <source>
        <strain evidence="15">MPI-CAGE-AT-0147</strain>
    </source>
</reference>
<evidence type="ECO:0000256" key="13">
    <source>
        <dbReference type="RuleBase" id="RU361161"/>
    </source>
</evidence>
<evidence type="ECO:0000256" key="12">
    <source>
        <dbReference type="ARBA" id="ARBA00023326"/>
    </source>
</evidence>
<dbReference type="GO" id="GO:0005576">
    <property type="term" value="C:extracellular region"/>
    <property type="evidence" value="ECO:0007669"/>
    <property type="project" value="UniProtKB-SubCell"/>
</dbReference>
<evidence type="ECO:0000256" key="1">
    <source>
        <dbReference type="ARBA" id="ARBA00000448"/>
    </source>
</evidence>
<gene>
    <name evidence="15" type="ORF">EDB81DRAFT_921608</name>
</gene>
<evidence type="ECO:0000256" key="6">
    <source>
        <dbReference type="ARBA" id="ARBA00022729"/>
    </source>
</evidence>
<dbReference type="SMART" id="SM01217">
    <property type="entry name" value="Fn3_like"/>
    <property type="match status" value="1"/>
</dbReference>
<evidence type="ECO:0000256" key="7">
    <source>
        <dbReference type="ARBA" id="ARBA00022801"/>
    </source>
</evidence>
<dbReference type="Pfam" id="PF14310">
    <property type="entry name" value="Fn3-like"/>
    <property type="match status" value="1"/>
</dbReference>
<evidence type="ECO:0000313" key="15">
    <source>
        <dbReference type="EMBL" id="KAH7113620.1"/>
    </source>
</evidence>
<dbReference type="Gene3D" id="2.60.40.10">
    <property type="entry name" value="Immunoglobulins"/>
    <property type="match status" value="1"/>
</dbReference>
<feature type="domain" description="Fibronectin type III-like" evidence="14">
    <location>
        <begin position="690"/>
        <end position="756"/>
    </location>
</feature>
<name>A0A9P9D6G1_9HYPO</name>
<dbReference type="Pfam" id="PF01915">
    <property type="entry name" value="Glyco_hydro_3_C"/>
    <property type="match status" value="1"/>
</dbReference>
<keyword evidence="6" id="KW-0732">Signal</keyword>
<dbReference type="Gene3D" id="3.40.50.1700">
    <property type="entry name" value="Glycoside hydrolase family 3 C-terminal domain"/>
    <property type="match status" value="1"/>
</dbReference>
<keyword evidence="7 13" id="KW-0378">Hydrolase</keyword>
<dbReference type="SUPFAM" id="SSF51445">
    <property type="entry name" value="(Trans)glycosidases"/>
    <property type="match status" value="1"/>
</dbReference>
<dbReference type="InterPro" id="IPR013783">
    <property type="entry name" value="Ig-like_fold"/>
</dbReference>
<comment type="caution">
    <text evidence="15">The sequence shown here is derived from an EMBL/GenBank/DDBJ whole genome shotgun (WGS) entry which is preliminary data.</text>
</comment>
<dbReference type="FunFam" id="2.60.40.10:FF:000757">
    <property type="entry name" value="Beta-glucosidase G"/>
    <property type="match status" value="1"/>
</dbReference>
<comment type="pathway">
    <text evidence="3 13">Glycan metabolism; cellulose degradation.</text>
</comment>
<dbReference type="Pfam" id="PF00933">
    <property type="entry name" value="Glyco_hydro_3"/>
    <property type="match status" value="1"/>
</dbReference>
<organism evidence="15 16">
    <name type="scientific">Dactylonectria macrodidyma</name>
    <dbReference type="NCBI Taxonomy" id="307937"/>
    <lineage>
        <taxon>Eukaryota</taxon>
        <taxon>Fungi</taxon>
        <taxon>Dikarya</taxon>
        <taxon>Ascomycota</taxon>
        <taxon>Pezizomycotina</taxon>
        <taxon>Sordariomycetes</taxon>
        <taxon>Hypocreomycetidae</taxon>
        <taxon>Hypocreales</taxon>
        <taxon>Nectriaceae</taxon>
        <taxon>Dactylonectria</taxon>
    </lineage>
</organism>
<dbReference type="InterPro" id="IPR026891">
    <property type="entry name" value="Fn3-like"/>
</dbReference>
<evidence type="ECO:0000259" key="14">
    <source>
        <dbReference type="SMART" id="SM01217"/>
    </source>
</evidence>
<evidence type="ECO:0000256" key="2">
    <source>
        <dbReference type="ARBA" id="ARBA00004613"/>
    </source>
</evidence>
<keyword evidence="16" id="KW-1185">Reference proteome</keyword>
<dbReference type="EC" id="3.2.1.21" evidence="13"/>
<protein>
    <recommendedName>
        <fullName evidence="13">beta-glucosidase</fullName>
        <ecNumber evidence="13">3.2.1.21</ecNumber>
    </recommendedName>
</protein>
<dbReference type="OrthoDB" id="416222at2759"/>
<keyword evidence="5" id="KW-0964">Secreted</keyword>
<dbReference type="InterPro" id="IPR036881">
    <property type="entry name" value="Glyco_hydro_3_C_sf"/>
</dbReference>
<dbReference type="PROSITE" id="PS00775">
    <property type="entry name" value="GLYCOSYL_HYDROL_F3"/>
    <property type="match status" value="1"/>
</dbReference>
<keyword evidence="11 13" id="KW-0326">Glycosidase</keyword>
<dbReference type="GO" id="GO:0030245">
    <property type="term" value="P:cellulose catabolic process"/>
    <property type="evidence" value="ECO:0007669"/>
    <property type="project" value="UniProtKB-KW"/>
</dbReference>
<dbReference type="InterPro" id="IPR036962">
    <property type="entry name" value="Glyco_hydro_3_N_sf"/>
</dbReference>
<evidence type="ECO:0000256" key="5">
    <source>
        <dbReference type="ARBA" id="ARBA00022525"/>
    </source>
</evidence>
<dbReference type="PRINTS" id="PR00133">
    <property type="entry name" value="GLHYDRLASE3"/>
</dbReference>
<dbReference type="Proteomes" id="UP000738349">
    <property type="component" value="Unassembled WGS sequence"/>
</dbReference>
<dbReference type="InterPro" id="IPR019800">
    <property type="entry name" value="Glyco_hydro_3_AS"/>
</dbReference>
<evidence type="ECO:0000256" key="11">
    <source>
        <dbReference type="ARBA" id="ARBA00023295"/>
    </source>
</evidence>
<accession>A0A9P9D6G1</accession>
<dbReference type="InterPro" id="IPR017853">
    <property type="entry name" value="GH"/>
</dbReference>
<dbReference type="EMBL" id="JAGMUV010000034">
    <property type="protein sequence ID" value="KAH7113620.1"/>
    <property type="molecule type" value="Genomic_DNA"/>
</dbReference>
<keyword evidence="9" id="KW-0325">Glycoprotein</keyword>
<keyword evidence="8" id="KW-0136">Cellulose degradation</keyword>
<keyword evidence="10 13" id="KW-0119">Carbohydrate metabolism</keyword>
<dbReference type="PANTHER" id="PTHR42715:SF5">
    <property type="entry name" value="BETA-GLUCOSIDASE M-RELATED"/>
    <property type="match status" value="1"/>
</dbReference>
<evidence type="ECO:0000256" key="9">
    <source>
        <dbReference type="ARBA" id="ARBA00023180"/>
    </source>
</evidence>
<comment type="similarity">
    <text evidence="4 13">Belongs to the glycosyl hydrolase 3 family.</text>
</comment>
<evidence type="ECO:0000256" key="8">
    <source>
        <dbReference type="ARBA" id="ARBA00023001"/>
    </source>
</evidence>
<dbReference type="Gene3D" id="3.20.20.300">
    <property type="entry name" value="Glycoside hydrolase, family 3, N-terminal domain"/>
    <property type="match status" value="1"/>
</dbReference>
<dbReference type="AlphaFoldDB" id="A0A9P9D6G1"/>
<comment type="subcellular location">
    <subcellularLocation>
        <location evidence="2">Secreted</location>
    </subcellularLocation>
</comment>
<dbReference type="GO" id="GO:0008422">
    <property type="term" value="F:beta-glucosidase activity"/>
    <property type="evidence" value="ECO:0007669"/>
    <property type="project" value="UniProtKB-EC"/>
</dbReference>
<keyword evidence="12 13" id="KW-0624">Polysaccharide degradation</keyword>
<evidence type="ECO:0000313" key="16">
    <source>
        <dbReference type="Proteomes" id="UP000738349"/>
    </source>
</evidence>
<evidence type="ECO:0000256" key="3">
    <source>
        <dbReference type="ARBA" id="ARBA00004987"/>
    </source>
</evidence>
<dbReference type="FunFam" id="3.20.20.300:FF:000002">
    <property type="entry name" value="Probable beta-glucosidase"/>
    <property type="match status" value="1"/>
</dbReference>
<dbReference type="InterPro" id="IPR050288">
    <property type="entry name" value="Cellulose_deg_GH3"/>
</dbReference>
<dbReference type="SUPFAM" id="SSF52279">
    <property type="entry name" value="Beta-D-glucan exohydrolase, C-terminal domain"/>
    <property type="match status" value="1"/>
</dbReference>
<sequence>MSRTHSHFYGQSPPVYPSPRLVSRDGKWARAIAKAEHFVSQLTFEEKINLTAGTAHNTGCAGIIPPVDRLNFPGMCLQDAGHGVHNTDFTHSWPSNIHVGASWNKKLAYKRAQAQAGEFRRKGVNVMLGPSIGPLGRVVTGGRIWEGFSIDPYLSGVLVHEVVAGAQDHGVITSTKHYIANEQETYRGPTGKAEAVSSNIDDVTMHELYLWPFQDAVHAGTGNIMCSYQRINNSYGCQNSKTLNGLLKTELGFQGFVVSDWGALYTGTGAVLAGLDVVMPGPGDFWGSKLAQAVKNGTVSESRLDDMVTRLLAAWYKMGQNKGFTGPGSGLAANLALPHPIVEARRSEDKPTLMQSALEGHVLVRNINNALPLRKPKLLSILGYSAKASDTNMVGNPGPSAWNVAWQSTNAGEIMAALNSVLMGTLKGISQIASNGTIVSGGGSGATSLATFFSPFHALTSQAEKDDTQLFWDFTNSNPEVVGVSDACLVFGNAYATEAFDRDGLRDDYTDGLILNVAKKCSNTIVILHNAGTRLVDQWIDHPNITAVVFAHLPGQDTGKALVSLLYGHVNFSGKLPYTVAKNETDYGALLSPSQTEGQFVNFPQSNFSEGVYVDYRHFDREDIEPRFEFGFGLSYTTFNYSNLEIRNIKHNPAHLPSGKVIEGGQSDLWDVLAVVTAEVKNIGRVSGAEAAQLYVGIPGAPVKQLRGFDKYTIAPGRSVTVTFNLTRRDLSRWDTVAQKWRLQTGTYQIHVGASSRKQPLKGTLKLSSHYL</sequence>
<evidence type="ECO:0000256" key="10">
    <source>
        <dbReference type="ARBA" id="ARBA00023277"/>
    </source>
</evidence>
<comment type="catalytic activity">
    <reaction evidence="1 13">
        <text>Hydrolysis of terminal, non-reducing beta-D-glucosyl residues with release of beta-D-glucose.</text>
        <dbReference type="EC" id="3.2.1.21"/>
    </reaction>
</comment>
<dbReference type="InterPro" id="IPR002772">
    <property type="entry name" value="Glyco_hydro_3_C"/>
</dbReference>
<dbReference type="PANTHER" id="PTHR42715">
    <property type="entry name" value="BETA-GLUCOSIDASE"/>
    <property type="match status" value="1"/>
</dbReference>
<evidence type="ECO:0000256" key="4">
    <source>
        <dbReference type="ARBA" id="ARBA00005336"/>
    </source>
</evidence>
<proteinExistence type="inferred from homology"/>
<dbReference type="InterPro" id="IPR001764">
    <property type="entry name" value="Glyco_hydro_3_N"/>
</dbReference>